<dbReference type="AlphaFoldDB" id="A0A3A9JHJ5"/>
<evidence type="ECO:0000259" key="12">
    <source>
        <dbReference type="Pfam" id="PF00892"/>
    </source>
</evidence>
<keyword evidence="4" id="KW-0997">Cell inner membrane</keyword>
<evidence type="ECO:0000256" key="4">
    <source>
        <dbReference type="ARBA" id="ARBA00022519"/>
    </source>
</evidence>
<feature type="transmembrane region" description="Helical" evidence="11">
    <location>
        <begin position="34"/>
        <end position="58"/>
    </location>
</feature>
<dbReference type="InterPro" id="IPR000620">
    <property type="entry name" value="EamA_dom"/>
</dbReference>
<dbReference type="Proteomes" id="UP000274097">
    <property type="component" value="Unassembled WGS sequence"/>
</dbReference>
<name>A0A3A9JHJ5_9PROT</name>
<sequence>MSAAAQVLLKFGVQAARPAPGAELSLLAALFRTLFHPLVIGGLALYGLGAVLWLGALARTELSKAYPFVSLGFVLTAVAGALLFNEGLGMLRISGIALIVVGVVLVSQS</sequence>
<dbReference type="Proteomes" id="UP000278036">
    <property type="component" value="Unassembled WGS sequence"/>
</dbReference>
<accession>A0A3A9JHJ5</accession>
<dbReference type="GO" id="GO:0009103">
    <property type="term" value="P:lipopolysaccharide biosynthetic process"/>
    <property type="evidence" value="ECO:0007669"/>
    <property type="project" value="UniProtKB-KW"/>
</dbReference>
<comment type="subcellular location">
    <subcellularLocation>
        <location evidence="1">Cell membrane</location>
        <topology evidence="1">Multi-pass membrane protein</topology>
    </subcellularLocation>
</comment>
<dbReference type="EMBL" id="RAQU01000006">
    <property type="protein sequence ID" value="RKK06022.1"/>
    <property type="molecule type" value="Genomic_DNA"/>
</dbReference>
<evidence type="ECO:0000313" key="15">
    <source>
        <dbReference type="Proteomes" id="UP000274097"/>
    </source>
</evidence>
<feature type="transmembrane region" description="Helical" evidence="11">
    <location>
        <begin position="65"/>
        <end position="84"/>
    </location>
</feature>
<evidence type="ECO:0000256" key="2">
    <source>
        <dbReference type="ARBA" id="ARBA00022475"/>
    </source>
</evidence>
<keyword evidence="2" id="KW-1003">Cell membrane</keyword>
<dbReference type="GO" id="GO:0005886">
    <property type="term" value="C:plasma membrane"/>
    <property type="evidence" value="ECO:0007669"/>
    <property type="project" value="UniProtKB-SubCell"/>
</dbReference>
<protein>
    <recommendedName>
        <fullName evidence="12">EamA domain-containing protein</fullName>
    </recommendedName>
</protein>
<evidence type="ECO:0000256" key="3">
    <source>
        <dbReference type="ARBA" id="ARBA00022516"/>
    </source>
</evidence>
<evidence type="ECO:0000256" key="9">
    <source>
        <dbReference type="ARBA" id="ARBA00023098"/>
    </source>
</evidence>
<evidence type="ECO:0000313" key="14">
    <source>
        <dbReference type="EMBL" id="RMI19539.1"/>
    </source>
</evidence>
<feature type="transmembrane region" description="Helical" evidence="11">
    <location>
        <begin position="90"/>
        <end position="107"/>
    </location>
</feature>
<organism evidence="13 16">
    <name type="scientific">Teichococcus wenyumeiae</name>
    <dbReference type="NCBI Taxonomy" id="2478470"/>
    <lineage>
        <taxon>Bacteria</taxon>
        <taxon>Pseudomonadati</taxon>
        <taxon>Pseudomonadota</taxon>
        <taxon>Alphaproteobacteria</taxon>
        <taxon>Acetobacterales</taxon>
        <taxon>Roseomonadaceae</taxon>
        <taxon>Roseomonas</taxon>
    </lineage>
</organism>
<dbReference type="GO" id="GO:0009245">
    <property type="term" value="P:lipid A biosynthetic process"/>
    <property type="evidence" value="ECO:0007669"/>
    <property type="project" value="UniProtKB-KW"/>
</dbReference>
<evidence type="ECO:0000256" key="8">
    <source>
        <dbReference type="ARBA" id="ARBA00022989"/>
    </source>
</evidence>
<evidence type="ECO:0000313" key="13">
    <source>
        <dbReference type="EMBL" id="RKK06022.1"/>
    </source>
</evidence>
<evidence type="ECO:0000256" key="11">
    <source>
        <dbReference type="SAM" id="Phobius"/>
    </source>
</evidence>
<dbReference type="InterPro" id="IPR037185">
    <property type="entry name" value="EmrE-like"/>
</dbReference>
<proteinExistence type="predicted"/>
<reference evidence="13 16" key="1">
    <citation type="submission" date="2018-09" db="EMBL/GenBank/DDBJ databases">
        <title>Roseomonas sp. nov., isolated from feces of Tibetan antelopes in the Qinghai-Tibet plateau, China.</title>
        <authorList>
            <person name="Tian Z."/>
        </authorList>
    </citation>
    <scope>NUCLEOTIDE SEQUENCE [LARGE SCALE GENOMIC DNA]</scope>
    <source>
        <strain evidence="14 15">Z23</strain>
        <strain evidence="13 16">Z24</strain>
    </source>
</reference>
<evidence type="ECO:0000256" key="10">
    <source>
        <dbReference type="ARBA" id="ARBA00023136"/>
    </source>
</evidence>
<keyword evidence="3" id="KW-0444">Lipid biosynthesis</keyword>
<dbReference type="FunCoup" id="A0A3A9JHJ5">
    <property type="interactions" value="69"/>
</dbReference>
<keyword evidence="9" id="KW-0443">Lipid metabolism</keyword>
<keyword evidence="7" id="KW-0448">Lipopolysaccharide biosynthesis</keyword>
<dbReference type="GO" id="GO:0022857">
    <property type="term" value="F:transmembrane transporter activity"/>
    <property type="evidence" value="ECO:0007669"/>
    <property type="project" value="InterPro"/>
</dbReference>
<keyword evidence="15" id="KW-1185">Reference proteome</keyword>
<dbReference type="EMBL" id="RFLX01000018">
    <property type="protein sequence ID" value="RMI19539.1"/>
    <property type="molecule type" value="Genomic_DNA"/>
</dbReference>
<dbReference type="Gene3D" id="1.10.3730.20">
    <property type="match status" value="1"/>
</dbReference>
<keyword evidence="6 11" id="KW-0812">Transmembrane</keyword>
<evidence type="ECO:0000313" key="16">
    <source>
        <dbReference type="Proteomes" id="UP000278036"/>
    </source>
</evidence>
<comment type="caution">
    <text evidence="13">The sequence shown here is derived from an EMBL/GenBank/DDBJ whole genome shotgun (WGS) entry which is preliminary data.</text>
</comment>
<evidence type="ECO:0000256" key="5">
    <source>
        <dbReference type="ARBA" id="ARBA00022556"/>
    </source>
</evidence>
<dbReference type="Pfam" id="PF00892">
    <property type="entry name" value="EamA"/>
    <property type="match status" value="1"/>
</dbReference>
<feature type="domain" description="EamA" evidence="12">
    <location>
        <begin position="38"/>
        <end position="107"/>
    </location>
</feature>
<keyword evidence="5" id="KW-0441">Lipid A biosynthesis</keyword>
<dbReference type="PANTHER" id="PTHR30561:SF9">
    <property type="entry name" value="4-AMINO-4-DEOXY-L-ARABINOSE-PHOSPHOUNDECAPRENOL FLIPPASE SUBUNIT ARNF-RELATED"/>
    <property type="match status" value="1"/>
</dbReference>
<evidence type="ECO:0000256" key="6">
    <source>
        <dbReference type="ARBA" id="ARBA00022692"/>
    </source>
</evidence>
<keyword evidence="8 11" id="KW-1133">Transmembrane helix</keyword>
<dbReference type="PANTHER" id="PTHR30561">
    <property type="entry name" value="SMR FAMILY PROTON-DEPENDENT DRUG EFFLUX TRANSPORTER SUGE"/>
    <property type="match status" value="1"/>
</dbReference>
<dbReference type="InterPro" id="IPR000390">
    <property type="entry name" value="Small_drug/metabolite_transptr"/>
</dbReference>
<dbReference type="SUPFAM" id="SSF103481">
    <property type="entry name" value="Multidrug resistance efflux transporter EmrE"/>
    <property type="match status" value="1"/>
</dbReference>
<evidence type="ECO:0000256" key="7">
    <source>
        <dbReference type="ARBA" id="ARBA00022985"/>
    </source>
</evidence>
<evidence type="ECO:0000256" key="1">
    <source>
        <dbReference type="ARBA" id="ARBA00004651"/>
    </source>
</evidence>
<gene>
    <name evidence="13" type="ORF">D6Z83_01170</name>
    <name evidence="14" type="ORF">EBE87_19700</name>
</gene>
<dbReference type="InParanoid" id="A0A3A9JHJ5"/>
<keyword evidence="10 11" id="KW-0472">Membrane</keyword>